<dbReference type="PANTHER" id="PTHR22916">
    <property type="entry name" value="GLYCOSYLTRANSFERASE"/>
    <property type="match status" value="1"/>
</dbReference>
<reference evidence="4 5" key="1">
    <citation type="journal article" date="2018" name="Elife">
        <title>Discovery and characterization of a prevalent human gut bacterial enzyme sufficient for the inactivation of a family of plant toxins.</title>
        <authorList>
            <person name="Koppel N."/>
            <person name="Bisanz J.E."/>
            <person name="Pandelia M.E."/>
            <person name="Turnbaugh P.J."/>
            <person name="Balskus E.P."/>
        </authorList>
    </citation>
    <scope>NUCLEOTIDE SEQUENCE [LARGE SCALE GENOMIC DNA]</scope>
    <source>
        <strain evidence="4 5">OB21 GAM31</strain>
    </source>
</reference>
<dbReference type="Gene3D" id="3.90.550.10">
    <property type="entry name" value="Spore Coat Polysaccharide Biosynthesis Protein SpsA, Chain A"/>
    <property type="match status" value="1"/>
</dbReference>
<dbReference type="SUPFAM" id="SSF53448">
    <property type="entry name" value="Nucleotide-diphospho-sugar transferases"/>
    <property type="match status" value="1"/>
</dbReference>
<protein>
    <submittedName>
        <fullName evidence="4">Glycosyl transferase family 2</fullName>
    </submittedName>
</protein>
<dbReference type="Pfam" id="PF00535">
    <property type="entry name" value="Glycos_transf_2"/>
    <property type="match status" value="1"/>
</dbReference>
<dbReference type="InterPro" id="IPR001173">
    <property type="entry name" value="Glyco_trans_2-like"/>
</dbReference>
<organism evidence="4 5">
    <name type="scientific">Slackia isoflavoniconvertens</name>
    <dbReference type="NCBI Taxonomy" id="572010"/>
    <lineage>
        <taxon>Bacteria</taxon>
        <taxon>Bacillati</taxon>
        <taxon>Actinomycetota</taxon>
        <taxon>Coriobacteriia</taxon>
        <taxon>Eggerthellales</taxon>
        <taxon>Eggerthellaceae</taxon>
        <taxon>Slackia</taxon>
    </lineage>
</organism>
<evidence type="ECO:0000313" key="4">
    <source>
        <dbReference type="EMBL" id="RDB57214.1"/>
    </source>
</evidence>
<keyword evidence="2 4" id="KW-0808">Transferase</keyword>
<keyword evidence="1" id="KW-0328">Glycosyltransferase</keyword>
<evidence type="ECO:0000259" key="3">
    <source>
        <dbReference type="Pfam" id="PF00535"/>
    </source>
</evidence>
<comment type="caution">
    <text evidence="4">The sequence shown here is derived from an EMBL/GenBank/DDBJ whole genome shotgun (WGS) entry which is preliminary data.</text>
</comment>
<dbReference type="CDD" id="cd00761">
    <property type="entry name" value="Glyco_tranf_GTA_type"/>
    <property type="match status" value="1"/>
</dbReference>
<dbReference type="EMBL" id="PPTO01000012">
    <property type="protein sequence ID" value="RDB57214.1"/>
    <property type="molecule type" value="Genomic_DNA"/>
</dbReference>
<evidence type="ECO:0000256" key="1">
    <source>
        <dbReference type="ARBA" id="ARBA00022676"/>
    </source>
</evidence>
<feature type="domain" description="Glycosyltransferase 2-like" evidence="3">
    <location>
        <begin position="15"/>
        <end position="181"/>
    </location>
</feature>
<dbReference type="Proteomes" id="UP000253975">
    <property type="component" value="Unassembled WGS sequence"/>
</dbReference>
<dbReference type="AlphaFoldDB" id="A0A369LDG2"/>
<gene>
    <name evidence="4" type="ORF">C1881_07615</name>
</gene>
<dbReference type="PANTHER" id="PTHR22916:SF51">
    <property type="entry name" value="GLYCOSYLTRANSFERASE EPSH-RELATED"/>
    <property type="match status" value="1"/>
</dbReference>
<dbReference type="GO" id="GO:0016757">
    <property type="term" value="F:glycosyltransferase activity"/>
    <property type="evidence" value="ECO:0007669"/>
    <property type="project" value="UniProtKB-KW"/>
</dbReference>
<sequence length="332" mass="37011">MGWMIQGNAAQPKVSIVVPVYNSKQYLARCLDSLLRQTVSDIEVVLVDDGSTDGSSLTCDGWADIDSRIRVIHKENGGLSDARNCGALAARAPYIAFVDSDDSVDLDFCESLLRDIEATGADIATCDVVDVEDGCELPDHIDASHCTVEVVTPVEALRASIASGLPRIWVPTRLYKKELFDNGFLFPVGKTYEDAATIVEIFGSVSSISVSNAQLYHYRHRAGSITTQPYTPKAHDIIDAWEHTASMACEMYPELKEDLDFRLYWARCVVLDRMIASREMNGTPEEKELVSYIRAHFESVKNNKQMTKARFVLSKVLMLSLPLYRCVLRVMK</sequence>
<name>A0A369LDG2_9ACTN</name>
<accession>A0A369LDG2</accession>
<evidence type="ECO:0000313" key="5">
    <source>
        <dbReference type="Proteomes" id="UP000253975"/>
    </source>
</evidence>
<dbReference type="InterPro" id="IPR029044">
    <property type="entry name" value="Nucleotide-diphossugar_trans"/>
</dbReference>
<evidence type="ECO:0000256" key="2">
    <source>
        <dbReference type="ARBA" id="ARBA00022679"/>
    </source>
</evidence>
<proteinExistence type="predicted"/>